<evidence type="ECO:0000313" key="3">
    <source>
        <dbReference type="Proteomes" id="UP000706580"/>
    </source>
</evidence>
<keyword evidence="3" id="KW-1185">Reference proteome</keyword>
<dbReference type="EMBL" id="JADMNK010000002">
    <property type="protein sequence ID" value="MBZ0057175.1"/>
    <property type="molecule type" value="Genomic_DNA"/>
</dbReference>
<name>A0ABS7RS82_9ENTR</name>
<reference evidence="2 3" key="1">
    <citation type="submission" date="2020-11" db="EMBL/GenBank/DDBJ databases">
        <title>Draft Genome of Enterobacter sp. strain EMC7.</title>
        <authorList>
            <person name="Barman P."/>
            <person name="Sinha S."/>
            <person name="Sen S."/>
            <person name="Chakraborty R."/>
        </authorList>
    </citation>
    <scope>NUCLEOTIDE SEQUENCE [LARGE SCALE GENOMIC DNA]</scope>
    <source>
        <strain evidence="2 3">EMC7</strain>
    </source>
</reference>
<sequence>MGRFWEWITYRVGLITAAMATLSLNEWAVLIGIGCTLVTCGVNWYYERRRTLIAEGAVSGK</sequence>
<dbReference type="Proteomes" id="UP000706580">
    <property type="component" value="Unassembled WGS sequence"/>
</dbReference>
<keyword evidence="1" id="KW-1133">Transmembrane helix</keyword>
<gene>
    <name evidence="2" type="ORF">ITX56_04985</name>
</gene>
<dbReference type="Pfam" id="PF16080">
    <property type="entry name" value="Phage_holin_2_3"/>
    <property type="match status" value="1"/>
</dbReference>
<dbReference type="InterPro" id="IPR032118">
    <property type="entry name" value="Phage_holin_HP1"/>
</dbReference>
<keyword evidence="1" id="KW-0812">Transmembrane</keyword>
<proteinExistence type="predicted"/>
<comment type="caution">
    <text evidence="2">The sequence shown here is derived from an EMBL/GenBank/DDBJ whole genome shotgun (WGS) entry which is preliminary data.</text>
</comment>
<evidence type="ECO:0000256" key="1">
    <source>
        <dbReference type="SAM" id="Phobius"/>
    </source>
</evidence>
<accession>A0ABS7RS82</accession>
<organism evidence="2 3">
    <name type="scientific">Leclercia barmai</name>
    <dbReference type="NCBI Taxonomy" id="2785629"/>
    <lineage>
        <taxon>Bacteria</taxon>
        <taxon>Pseudomonadati</taxon>
        <taxon>Pseudomonadota</taxon>
        <taxon>Gammaproteobacteria</taxon>
        <taxon>Enterobacterales</taxon>
        <taxon>Enterobacteriaceae</taxon>
        <taxon>Leclercia</taxon>
    </lineage>
</organism>
<protein>
    <submittedName>
        <fullName evidence="2">Holin</fullName>
    </submittedName>
</protein>
<evidence type="ECO:0000313" key="2">
    <source>
        <dbReference type="EMBL" id="MBZ0057175.1"/>
    </source>
</evidence>
<feature type="transmembrane region" description="Helical" evidence="1">
    <location>
        <begin position="27"/>
        <end position="46"/>
    </location>
</feature>
<keyword evidence="1" id="KW-0472">Membrane</keyword>